<evidence type="ECO:0000313" key="1">
    <source>
        <dbReference type="EMBL" id="GER41491.1"/>
    </source>
</evidence>
<keyword evidence="1" id="KW-0396">Initiation factor</keyword>
<dbReference type="Proteomes" id="UP000325081">
    <property type="component" value="Unassembled WGS sequence"/>
</dbReference>
<comment type="caution">
    <text evidence="1">The sequence shown here is derived from an EMBL/GenBank/DDBJ whole genome shotgun (WGS) entry which is preliminary data.</text>
</comment>
<dbReference type="AlphaFoldDB" id="A0A5A7QBT4"/>
<organism evidence="1 2">
    <name type="scientific">Striga asiatica</name>
    <name type="common">Asiatic witchweed</name>
    <name type="synonym">Buchnera asiatica</name>
    <dbReference type="NCBI Taxonomy" id="4170"/>
    <lineage>
        <taxon>Eukaryota</taxon>
        <taxon>Viridiplantae</taxon>
        <taxon>Streptophyta</taxon>
        <taxon>Embryophyta</taxon>
        <taxon>Tracheophyta</taxon>
        <taxon>Spermatophyta</taxon>
        <taxon>Magnoliopsida</taxon>
        <taxon>eudicotyledons</taxon>
        <taxon>Gunneridae</taxon>
        <taxon>Pentapetalae</taxon>
        <taxon>asterids</taxon>
        <taxon>lamiids</taxon>
        <taxon>Lamiales</taxon>
        <taxon>Orobanchaceae</taxon>
        <taxon>Buchnereae</taxon>
        <taxon>Striga</taxon>
    </lineage>
</organism>
<dbReference type="EMBL" id="BKCP01006128">
    <property type="protein sequence ID" value="GER41491.1"/>
    <property type="molecule type" value="Genomic_DNA"/>
</dbReference>
<name>A0A5A7QBT4_STRAF</name>
<evidence type="ECO:0000313" key="2">
    <source>
        <dbReference type="Proteomes" id="UP000325081"/>
    </source>
</evidence>
<sequence length="189" mass="21496">MAARFRAKIVPFGVAGEDDLDLEMDSVIIRAKRGLMSCGCQNSLLMPLPIYVRLPQSNNPITSGGSQCHPTHVPFHLPHLRNQNTKIASETNFYQTTSQNKHYQYLAVMTREQCNSLHRKPSILIGTNSSDAYKERERRDNDLVLEDDTFQCLVPKQLHKLDHPYPQAKKAQQLEAIFDDPDQTPKPVN</sequence>
<gene>
    <name evidence="1" type="ORF">STAS_18222</name>
</gene>
<keyword evidence="1" id="KW-0648">Protein biosynthesis</keyword>
<accession>A0A5A7QBT4</accession>
<protein>
    <submittedName>
        <fullName evidence="1">Transcription initiation factor TFIID subunit 8</fullName>
    </submittedName>
</protein>
<keyword evidence="2" id="KW-1185">Reference proteome</keyword>
<reference evidence="2" key="1">
    <citation type="journal article" date="2019" name="Curr. Biol.">
        <title>Genome Sequence of Striga asiatica Provides Insight into the Evolution of Plant Parasitism.</title>
        <authorList>
            <person name="Yoshida S."/>
            <person name="Kim S."/>
            <person name="Wafula E.K."/>
            <person name="Tanskanen J."/>
            <person name="Kim Y.M."/>
            <person name="Honaas L."/>
            <person name="Yang Z."/>
            <person name="Spallek T."/>
            <person name="Conn C.E."/>
            <person name="Ichihashi Y."/>
            <person name="Cheong K."/>
            <person name="Cui S."/>
            <person name="Der J.P."/>
            <person name="Gundlach H."/>
            <person name="Jiao Y."/>
            <person name="Hori C."/>
            <person name="Ishida J.K."/>
            <person name="Kasahara H."/>
            <person name="Kiba T."/>
            <person name="Kim M.S."/>
            <person name="Koo N."/>
            <person name="Laohavisit A."/>
            <person name="Lee Y.H."/>
            <person name="Lumba S."/>
            <person name="McCourt P."/>
            <person name="Mortimer J.C."/>
            <person name="Mutuku J.M."/>
            <person name="Nomura T."/>
            <person name="Sasaki-Sekimoto Y."/>
            <person name="Seto Y."/>
            <person name="Wang Y."/>
            <person name="Wakatake T."/>
            <person name="Sakakibara H."/>
            <person name="Demura T."/>
            <person name="Yamaguchi S."/>
            <person name="Yoneyama K."/>
            <person name="Manabe R.I."/>
            <person name="Nelson D.C."/>
            <person name="Schulman A.H."/>
            <person name="Timko M.P."/>
            <person name="dePamphilis C.W."/>
            <person name="Choi D."/>
            <person name="Shirasu K."/>
        </authorList>
    </citation>
    <scope>NUCLEOTIDE SEQUENCE [LARGE SCALE GENOMIC DNA]</scope>
    <source>
        <strain evidence="2">cv. UVA1</strain>
    </source>
</reference>
<dbReference type="GO" id="GO:0003743">
    <property type="term" value="F:translation initiation factor activity"/>
    <property type="evidence" value="ECO:0007669"/>
    <property type="project" value="UniProtKB-KW"/>
</dbReference>
<proteinExistence type="predicted"/>